<dbReference type="InterPro" id="IPR000823">
    <property type="entry name" value="Peroxidase_pln"/>
</dbReference>
<comment type="similarity">
    <text evidence="21">Belongs to the peroxidase family. Classical plant (class III) peroxidase subfamily.</text>
</comment>
<feature type="binding site" evidence="18">
    <location>
        <position position="77"/>
    </location>
    <ligand>
        <name>Ca(2+)</name>
        <dbReference type="ChEBI" id="CHEBI:29108"/>
        <label>1</label>
    </ligand>
</feature>
<dbReference type="GO" id="GO:0140825">
    <property type="term" value="F:lactoperoxidase activity"/>
    <property type="evidence" value="ECO:0007669"/>
    <property type="project" value="UniProtKB-EC"/>
</dbReference>
<feature type="site" description="Transition state stabilizer" evidence="19">
    <location>
        <position position="65"/>
    </location>
</feature>
<evidence type="ECO:0000256" key="14">
    <source>
        <dbReference type="ARBA" id="ARBA00023283"/>
    </source>
</evidence>
<feature type="binding site" evidence="18">
    <location>
        <position position="265"/>
    </location>
    <ligand>
        <name>Ca(2+)</name>
        <dbReference type="ChEBI" id="CHEBI:29108"/>
        <label>2</label>
    </ligand>
</feature>
<dbReference type="FunFam" id="1.10.520.10:FF:000008">
    <property type="entry name" value="Peroxidase"/>
    <property type="match status" value="1"/>
</dbReference>
<feature type="binding site" description="axial binding residue" evidence="18">
    <location>
        <position position="193"/>
    </location>
    <ligand>
        <name>heme b</name>
        <dbReference type="ChEBI" id="CHEBI:60344"/>
    </ligand>
    <ligandPart>
        <name>Fe</name>
        <dbReference type="ChEBI" id="CHEBI:18248"/>
    </ligandPart>
</feature>
<dbReference type="PROSITE" id="PS00435">
    <property type="entry name" value="PEROXIDASE_1"/>
    <property type="match status" value="1"/>
</dbReference>
<reference evidence="23" key="1">
    <citation type="journal article" date="2019" name="BMC Genomics">
        <title>A new reference genome for Sorghum bicolor reveals high levels of sequence similarity between sweet and grain genotypes: implications for the genetics of sugar metabolism.</title>
        <authorList>
            <person name="Cooper E.A."/>
            <person name="Brenton Z.W."/>
            <person name="Flinn B.S."/>
            <person name="Jenkins J."/>
            <person name="Shu S."/>
            <person name="Flowers D."/>
            <person name="Luo F."/>
            <person name="Wang Y."/>
            <person name="Xia P."/>
            <person name="Barry K."/>
            <person name="Daum C."/>
            <person name="Lipzen A."/>
            <person name="Yoshinaga Y."/>
            <person name="Schmutz J."/>
            <person name="Saski C."/>
            <person name="Vermerris W."/>
            <person name="Kresovich S."/>
        </authorList>
    </citation>
    <scope>NUCLEOTIDE SEQUENCE</scope>
</reference>
<feature type="domain" description="Plant heme peroxidase family profile" evidence="22">
    <location>
        <begin position="28"/>
        <end position="337"/>
    </location>
</feature>
<dbReference type="Proteomes" id="UP000807115">
    <property type="component" value="Chromosome 1"/>
</dbReference>
<evidence type="ECO:0000256" key="21">
    <source>
        <dbReference type="RuleBase" id="RU362060"/>
    </source>
</evidence>
<comment type="catalytic activity">
    <reaction evidence="1 21">
        <text>2 a phenolic donor + H2O2 = 2 a phenolic radical donor + 2 H2O</text>
        <dbReference type="Rhea" id="RHEA:56136"/>
        <dbReference type="ChEBI" id="CHEBI:15377"/>
        <dbReference type="ChEBI" id="CHEBI:16240"/>
        <dbReference type="ChEBI" id="CHEBI:139520"/>
        <dbReference type="ChEBI" id="CHEBI:139521"/>
        <dbReference type="EC" id="1.11.1.7"/>
    </reaction>
</comment>
<dbReference type="EMBL" id="CM027680">
    <property type="protein sequence ID" value="KAG0548804.1"/>
    <property type="molecule type" value="Genomic_DNA"/>
</dbReference>
<keyword evidence="8 21" id="KW-0349">Heme</keyword>
<sequence length="338" mass="36173">MALLLPRRSLLLLLLLAVHAAAASASAALQLHFYARSCPRAEALVRRAVRRRAAHDRSVLPALIRLHFHDCFVRGCDGSVLIDSTPGHPAEKDAPPNLTLRMLDVIDDAKAAVERSCPGVVSCADIVALAARDAAAMAGKVRYEVPTGRRDGTVSAAAEVNLPSPSASFAEALSAFRAVGLGVLDLTTLLGSHTMGFCHCGLITSRLYSYNRTCESDPAMDPGLLAVLRRRCPPHVATTPQNQNVSRDAVVPMNFVAPLGPFGLDNAFYPSVLAGRAVLQVDQELASSGVARRIVAMFATRPGNFRRQFARSMVKLGSVNVLTGSQGEVRLNCRRFNS</sequence>
<evidence type="ECO:0000256" key="12">
    <source>
        <dbReference type="ARBA" id="ARBA00023004"/>
    </source>
</evidence>
<evidence type="ECO:0000256" key="4">
    <source>
        <dbReference type="ARBA" id="ARBA00006873"/>
    </source>
</evidence>
<feature type="disulfide bond" evidence="20">
    <location>
        <begin position="71"/>
        <end position="76"/>
    </location>
</feature>
<dbReference type="EC" id="1.11.1.7" evidence="5 21"/>
<feature type="binding site" evidence="18">
    <location>
        <position position="194"/>
    </location>
    <ligand>
        <name>Ca(2+)</name>
        <dbReference type="ChEBI" id="CHEBI:29108"/>
        <label>2</label>
    </ligand>
</feature>
<dbReference type="PANTHER" id="PTHR31517">
    <property type="match status" value="1"/>
</dbReference>
<feature type="binding site" evidence="17">
    <location>
        <position position="163"/>
    </location>
    <ligand>
        <name>substrate</name>
    </ligand>
</feature>
<feature type="binding site" evidence="18">
    <location>
        <position position="91"/>
    </location>
    <ligand>
        <name>Ca(2+)</name>
        <dbReference type="ChEBI" id="CHEBI:29108"/>
        <label>1</label>
    </ligand>
</feature>
<evidence type="ECO:0000256" key="1">
    <source>
        <dbReference type="ARBA" id="ARBA00000189"/>
    </source>
</evidence>
<gene>
    <name evidence="23" type="ORF">BDA96_01G199000</name>
</gene>
<dbReference type="InterPro" id="IPR033905">
    <property type="entry name" value="Secretory_peroxidase"/>
</dbReference>
<keyword evidence="14" id="KW-0873">Pyrrolidone carboxylic acid</keyword>
<comment type="cofactor">
    <cofactor evidence="18 21">
        <name>heme b</name>
        <dbReference type="ChEBI" id="CHEBI:60344"/>
    </cofactor>
    <text evidence="18 21">Binds 1 heme b (iron(II)-protoporphyrin IX) group per subunit.</text>
</comment>
<evidence type="ECO:0000256" key="11">
    <source>
        <dbReference type="ARBA" id="ARBA00023002"/>
    </source>
</evidence>
<evidence type="ECO:0000256" key="17">
    <source>
        <dbReference type="PIRSR" id="PIRSR600823-2"/>
    </source>
</evidence>
<evidence type="ECO:0000256" key="15">
    <source>
        <dbReference type="ARBA" id="ARBA00023324"/>
    </source>
</evidence>
<feature type="disulfide bond" evidence="20">
    <location>
        <begin position="38"/>
        <end position="117"/>
    </location>
</feature>
<dbReference type="GO" id="GO:0006979">
    <property type="term" value="P:response to oxidative stress"/>
    <property type="evidence" value="ECO:0007669"/>
    <property type="project" value="UniProtKB-UniRule"/>
</dbReference>
<comment type="similarity">
    <text evidence="4">Belongs to the peroxidase family. Ascorbate peroxidase subfamily.</text>
</comment>
<keyword evidence="13 20" id="KW-1015">Disulfide bond</keyword>
<feature type="binding site" evidence="18">
    <location>
        <position position="79"/>
    </location>
    <ligand>
        <name>Ca(2+)</name>
        <dbReference type="ChEBI" id="CHEBI:29108"/>
        <label>1</label>
    </ligand>
</feature>
<dbReference type="InterPro" id="IPR010255">
    <property type="entry name" value="Haem_peroxidase_sf"/>
</dbReference>
<evidence type="ECO:0000256" key="6">
    <source>
        <dbReference type="ARBA" id="ARBA00022525"/>
    </source>
</evidence>
<dbReference type="Pfam" id="PF00141">
    <property type="entry name" value="peroxidase"/>
    <property type="match status" value="1"/>
</dbReference>
<dbReference type="FunFam" id="1.10.420.10:FF:000001">
    <property type="entry name" value="Peroxidase"/>
    <property type="match status" value="1"/>
</dbReference>
<feature type="binding site" evidence="18">
    <location>
        <position position="70"/>
    </location>
    <ligand>
        <name>Ca(2+)</name>
        <dbReference type="ChEBI" id="CHEBI:29108"/>
        <label>1</label>
    </ligand>
</feature>
<proteinExistence type="inferred from homology"/>
<feature type="binding site" evidence="18">
    <location>
        <position position="248"/>
    </location>
    <ligand>
        <name>Ca(2+)</name>
        <dbReference type="ChEBI" id="CHEBI:29108"/>
        <label>2</label>
    </ligand>
</feature>
<evidence type="ECO:0000256" key="3">
    <source>
        <dbReference type="ARBA" id="ARBA00004613"/>
    </source>
</evidence>
<evidence type="ECO:0000256" key="18">
    <source>
        <dbReference type="PIRSR" id="PIRSR600823-3"/>
    </source>
</evidence>
<comment type="function">
    <text evidence="2">Removal of H(2)O(2), oxidation of toxic reductants, biosynthesis and degradation of lignin, suberization, auxin catabolism, response to environmental stresses such as wounding, pathogen attack and oxidative stress. These functions might be dependent on each isozyme/isoform in each plant tissue.</text>
</comment>
<keyword evidence="7 21" id="KW-0575">Peroxidase</keyword>
<keyword evidence="15 21" id="KW-0376">Hydrogen peroxide</keyword>
<keyword evidence="11 21" id="KW-0560">Oxidoreductase</keyword>
<keyword evidence="9 18" id="KW-0479">Metal-binding</keyword>
<dbReference type="InterPro" id="IPR002016">
    <property type="entry name" value="Haem_peroxidase"/>
</dbReference>
<comment type="cofactor">
    <cofactor evidence="18 21">
        <name>Ca(2+)</name>
        <dbReference type="ChEBI" id="CHEBI:29108"/>
    </cofactor>
    <text evidence="18 21">Binds 2 calcium ions per subunit.</text>
</comment>
<protein>
    <recommendedName>
        <fullName evidence="5 21">Peroxidase</fullName>
        <ecNumber evidence="5 21">1.11.1.7</ecNumber>
    </recommendedName>
</protein>
<comment type="caution">
    <text evidence="23">The sequence shown here is derived from an EMBL/GenBank/DDBJ whole genome shotgun (WGS) entry which is preliminary data.</text>
</comment>
<evidence type="ECO:0000256" key="9">
    <source>
        <dbReference type="ARBA" id="ARBA00022723"/>
    </source>
</evidence>
<evidence type="ECO:0000256" key="20">
    <source>
        <dbReference type="PIRSR" id="PIRSR600823-5"/>
    </source>
</evidence>
<dbReference type="GO" id="GO:0042744">
    <property type="term" value="P:hydrogen peroxide catabolic process"/>
    <property type="evidence" value="ECO:0007669"/>
    <property type="project" value="UniProtKB-KW"/>
</dbReference>
<evidence type="ECO:0000256" key="10">
    <source>
        <dbReference type="ARBA" id="ARBA00022837"/>
    </source>
</evidence>
<dbReference type="AlphaFoldDB" id="A0A921RY95"/>
<keyword evidence="6 21" id="KW-0964">Secreted</keyword>
<keyword evidence="12 18" id="KW-0408">Iron</keyword>
<evidence type="ECO:0000256" key="7">
    <source>
        <dbReference type="ARBA" id="ARBA00022559"/>
    </source>
</evidence>
<dbReference type="SUPFAM" id="SSF48113">
    <property type="entry name" value="Heme-dependent peroxidases"/>
    <property type="match status" value="1"/>
</dbReference>
<dbReference type="InterPro" id="IPR019793">
    <property type="entry name" value="Peroxidases_heam-ligand_BS"/>
</dbReference>
<keyword evidence="21" id="KW-0732">Signal</keyword>
<evidence type="ECO:0000256" key="8">
    <source>
        <dbReference type="ARBA" id="ARBA00022617"/>
    </source>
</evidence>
<evidence type="ECO:0000313" key="24">
    <source>
        <dbReference type="Proteomes" id="UP000807115"/>
    </source>
</evidence>
<evidence type="ECO:0000256" key="5">
    <source>
        <dbReference type="ARBA" id="ARBA00012313"/>
    </source>
</evidence>
<dbReference type="Gene3D" id="1.10.420.10">
    <property type="entry name" value="Peroxidase, domain 2"/>
    <property type="match status" value="1"/>
</dbReference>
<evidence type="ECO:0000313" key="23">
    <source>
        <dbReference type="EMBL" id="KAG0548804.1"/>
    </source>
</evidence>
<evidence type="ECO:0000256" key="13">
    <source>
        <dbReference type="ARBA" id="ARBA00023157"/>
    </source>
</evidence>
<evidence type="ECO:0000256" key="16">
    <source>
        <dbReference type="PIRSR" id="PIRSR600823-1"/>
    </source>
</evidence>
<dbReference type="PRINTS" id="PR00461">
    <property type="entry name" value="PLPEROXIDASE"/>
</dbReference>
<feature type="active site" description="Proton acceptor" evidence="16">
    <location>
        <position position="69"/>
    </location>
</feature>
<comment type="subcellular location">
    <subcellularLocation>
        <location evidence="3 21">Secreted</location>
    </subcellularLocation>
</comment>
<feature type="binding site" evidence="18">
    <location>
        <position position="75"/>
    </location>
    <ligand>
        <name>Ca(2+)</name>
        <dbReference type="ChEBI" id="CHEBI:29108"/>
        <label>1</label>
    </ligand>
</feature>
<accession>A0A921RY95</accession>
<feature type="disulfide bond" evidence="20">
    <location>
        <begin position="123"/>
        <end position="333"/>
    </location>
</feature>
<name>A0A921RY95_SORBI</name>
<reference evidence="23" key="2">
    <citation type="submission" date="2020-10" db="EMBL/GenBank/DDBJ databases">
        <authorList>
            <person name="Cooper E.A."/>
            <person name="Brenton Z.W."/>
            <person name="Flinn B.S."/>
            <person name="Jenkins J."/>
            <person name="Shu S."/>
            <person name="Flowers D."/>
            <person name="Luo F."/>
            <person name="Wang Y."/>
            <person name="Xia P."/>
            <person name="Barry K."/>
            <person name="Daum C."/>
            <person name="Lipzen A."/>
            <person name="Yoshinaga Y."/>
            <person name="Schmutz J."/>
            <person name="Saski C."/>
            <person name="Vermerris W."/>
            <person name="Kresovich S."/>
        </authorList>
    </citation>
    <scope>NUCLEOTIDE SEQUENCE</scope>
</reference>
<dbReference type="PROSITE" id="PS50873">
    <property type="entry name" value="PEROXIDASE_4"/>
    <property type="match status" value="1"/>
</dbReference>
<keyword evidence="10 18" id="KW-0106">Calcium</keyword>
<dbReference type="CDD" id="cd00693">
    <property type="entry name" value="secretory_peroxidase"/>
    <property type="match status" value="1"/>
</dbReference>
<organism evidence="23 24">
    <name type="scientific">Sorghum bicolor</name>
    <name type="common">Sorghum</name>
    <name type="synonym">Sorghum vulgare</name>
    <dbReference type="NCBI Taxonomy" id="4558"/>
    <lineage>
        <taxon>Eukaryota</taxon>
        <taxon>Viridiplantae</taxon>
        <taxon>Streptophyta</taxon>
        <taxon>Embryophyta</taxon>
        <taxon>Tracheophyta</taxon>
        <taxon>Spermatophyta</taxon>
        <taxon>Magnoliopsida</taxon>
        <taxon>Liliopsida</taxon>
        <taxon>Poales</taxon>
        <taxon>Poaceae</taxon>
        <taxon>PACMAD clade</taxon>
        <taxon>Panicoideae</taxon>
        <taxon>Andropogonodae</taxon>
        <taxon>Andropogoneae</taxon>
        <taxon>Sorghinae</taxon>
        <taxon>Sorghum</taxon>
    </lineage>
</organism>
<evidence type="ECO:0000256" key="19">
    <source>
        <dbReference type="PIRSR" id="PIRSR600823-4"/>
    </source>
</evidence>
<feature type="disulfide bond" evidence="20">
    <location>
        <begin position="200"/>
        <end position="232"/>
    </location>
</feature>
<feature type="chain" id="PRO_5038166103" description="Peroxidase" evidence="21">
    <location>
        <begin position="26"/>
        <end position="338"/>
    </location>
</feature>
<evidence type="ECO:0000259" key="22">
    <source>
        <dbReference type="PROSITE" id="PS50873"/>
    </source>
</evidence>
<evidence type="ECO:0000256" key="2">
    <source>
        <dbReference type="ARBA" id="ARBA00002322"/>
    </source>
</evidence>
<dbReference type="PANTHER" id="PTHR31517:SF59">
    <property type="entry name" value="PEROXIDASE"/>
    <property type="match status" value="1"/>
</dbReference>
<dbReference type="Gene3D" id="1.10.520.10">
    <property type="match status" value="1"/>
</dbReference>
<dbReference type="GO" id="GO:0005576">
    <property type="term" value="C:extracellular region"/>
    <property type="evidence" value="ECO:0007669"/>
    <property type="project" value="UniProtKB-SubCell"/>
</dbReference>
<dbReference type="GO" id="GO:0046872">
    <property type="term" value="F:metal ion binding"/>
    <property type="evidence" value="ECO:0007669"/>
    <property type="project" value="UniProtKB-UniRule"/>
</dbReference>
<dbReference type="PRINTS" id="PR00458">
    <property type="entry name" value="PEROXIDASE"/>
</dbReference>
<feature type="binding site" evidence="18">
    <location>
        <position position="73"/>
    </location>
    <ligand>
        <name>Ca(2+)</name>
        <dbReference type="ChEBI" id="CHEBI:29108"/>
        <label>1</label>
    </ligand>
</feature>
<feature type="signal peptide" evidence="21">
    <location>
        <begin position="1"/>
        <end position="25"/>
    </location>
</feature>
<dbReference type="GO" id="GO:0020037">
    <property type="term" value="F:heme binding"/>
    <property type="evidence" value="ECO:0007669"/>
    <property type="project" value="UniProtKB-UniRule"/>
</dbReference>